<evidence type="ECO:0000256" key="2">
    <source>
        <dbReference type="ARBA" id="ARBA00007635"/>
    </source>
</evidence>
<protein>
    <recommendedName>
        <fullName evidence="6">WAT1-related protein</fullName>
    </recommendedName>
</protein>
<dbReference type="InterPro" id="IPR030184">
    <property type="entry name" value="WAT1-related"/>
</dbReference>
<name>A0AAV6MFJ1_9ROSI</name>
<evidence type="ECO:0000259" key="7">
    <source>
        <dbReference type="Pfam" id="PF00892"/>
    </source>
</evidence>
<feature type="transmembrane region" description="Helical" evidence="6">
    <location>
        <begin position="311"/>
        <end position="329"/>
    </location>
</feature>
<proteinExistence type="inferred from homology"/>
<dbReference type="PANTHER" id="PTHR31218">
    <property type="entry name" value="WAT1-RELATED PROTEIN"/>
    <property type="match status" value="1"/>
</dbReference>
<comment type="subcellular location">
    <subcellularLocation>
        <location evidence="1 6">Membrane</location>
        <topology evidence="1 6">Multi-pass membrane protein</topology>
    </subcellularLocation>
</comment>
<feature type="domain" description="EamA" evidence="7">
    <location>
        <begin position="190"/>
        <end position="328"/>
    </location>
</feature>
<dbReference type="GO" id="GO:0016020">
    <property type="term" value="C:membrane"/>
    <property type="evidence" value="ECO:0007669"/>
    <property type="project" value="UniProtKB-SubCell"/>
</dbReference>
<dbReference type="GO" id="GO:0022857">
    <property type="term" value="F:transmembrane transporter activity"/>
    <property type="evidence" value="ECO:0007669"/>
    <property type="project" value="InterPro"/>
</dbReference>
<feature type="transmembrane region" description="Helical" evidence="6">
    <location>
        <begin position="76"/>
        <end position="99"/>
    </location>
</feature>
<comment type="similarity">
    <text evidence="2 6">Belongs to the drug/metabolite transporter (DMT) superfamily. Plant drug/metabolite exporter (P-DME) (TC 2.A.7.4) family.</text>
</comment>
<feature type="transmembrane region" description="Helical" evidence="6">
    <location>
        <begin position="193"/>
        <end position="213"/>
    </location>
</feature>
<dbReference type="EMBL" id="JAGKQH010000015">
    <property type="protein sequence ID" value="KAG6579614.1"/>
    <property type="molecule type" value="Genomic_DNA"/>
</dbReference>
<feature type="transmembrane region" description="Helical" evidence="6">
    <location>
        <begin position="12"/>
        <end position="31"/>
    </location>
</feature>
<feature type="transmembrane region" description="Helical" evidence="6">
    <location>
        <begin position="220"/>
        <end position="242"/>
    </location>
</feature>
<evidence type="ECO:0000256" key="5">
    <source>
        <dbReference type="ARBA" id="ARBA00023136"/>
    </source>
</evidence>
<sequence>MARAGVSMRKLYAPCAAMVLVYIAYGGSHILVKIASDKGLNPLVFIVYRHFIAFLVLAPFAYLIDRNKPTSLTISMTINIFLLAILGSTIHLNLFYAGISYTSPIVTSTFSNIIPSLTFVMAVLFRLERVNIRTARGGAKVLGTIMCIGGSFVFTFWKGPYVTKGIFKEPLIDVYKNQGCGHRSGEDWIKGSALIVVSEVAWSAWLILLTLVTRKYPAQLTITVLICLFATAQSGFLALIFARDLEKWKLHWDARLLTIVYCGVVISGLGYFLQTWCISRNGPVFTSMFNPLMLIFVAIFSAFVFSERLHVGSLVGAFLIILGLYLVLWGKKADHEVAPEP</sequence>
<keyword evidence="4 6" id="KW-1133">Transmembrane helix</keyword>
<evidence type="ECO:0000313" key="9">
    <source>
        <dbReference type="Proteomes" id="UP000685013"/>
    </source>
</evidence>
<keyword evidence="5 6" id="KW-0472">Membrane</keyword>
<evidence type="ECO:0000256" key="4">
    <source>
        <dbReference type="ARBA" id="ARBA00022989"/>
    </source>
</evidence>
<feature type="transmembrane region" description="Helical" evidence="6">
    <location>
        <begin position="137"/>
        <end position="157"/>
    </location>
</feature>
<accession>A0AAV6MFJ1</accession>
<feature type="transmembrane region" description="Helical" evidence="6">
    <location>
        <begin position="43"/>
        <end position="64"/>
    </location>
</feature>
<evidence type="ECO:0000313" key="8">
    <source>
        <dbReference type="EMBL" id="KAG6579614.1"/>
    </source>
</evidence>
<feature type="transmembrane region" description="Helical" evidence="6">
    <location>
        <begin position="254"/>
        <end position="273"/>
    </location>
</feature>
<evidence type="ECO:0000256" key="3">
    <source>
        <dbReference type="ARBA" id="ARBA00022692"/>
    </source>
</evidence>
<feature type="transmembrane region" description="Helical" evidence="6">
    <location>
        <begin position="285"/>
        <end position="305"/>
    </location>
</feature>
<gene>
    <name evidence="8" type="ORF">SDJN03_24062</name>
</gene>
<evidence type="ECO:0000256" key="1">
    <source>
        <dbReference type="ARBA" id="ARBA00004141"/>
    </source>
</evidence>
<feature type="non-terminal residue" evidence="8">
    <location>
        <position position="1"/>
    </location>
</feature>
<dbReference type="AlphaFoldDB" id="A0AAV6MFJ1"/>
<dbReference type="InterPro" id="IPR000620">
    <property type="entry name" value="EamA_dom"/>
</dbReference>
<reference evidence="8 9" key="1">
    <citation type="journal article" date="2021" name="Hortic Res">
        <title>The domestication of Cucurbita argyrosperma as revealed by the genome of its wild relative.</title>
        <authorList>
            <person name="Barrera-Redondo J."/>
            <person name="Sanchez-de la Vega G."/>
            <person name="Aguirre-Liguori J.A."/>
            <person name="Castellanos-Morales G."/>
            <person name="Gutierrez-Guerrero Y.T."/>
            <person name="Aguirre-Dugua X."/>
            <person name="Aguirre-Planter E."/>
            <person name="Tenaillon M.I."/>
            <person name="Lira-Saade R."/>
            <person name="Eguiarte L.E."/>
        </authorList>
    </citation>
    <scope>NUCLEOTIDE SEQUENCE [LARGE SCALE GENOMIC DNA]</scope>
    <source>
        <strain evidence="8">JBR-2021</strain>
    </source>
</reference>
<keyword evidence="9" id="KW-1185">Reference proteome</keyword>
<dbReference type="Pfam" id="PF00892">
    <property type="entry name" value="EamA"/>
    <property type="match status" value="2"/>
</dbReference>
<organism evidence="8 9">
    <name type="scientific">Cucurbita argyrosperma subsp. sororia</name>
    <dbReference type="NCBI Taxonomy" id="37648"/>
    <lineage>
        <taxon>Eukaryota</taxon>
        <taxon>Viridiplantae</taxon>
        <taxon>Streptophyta</taxon>
        <taxon>Embryophyta</taxon>
        <taxon>Tracheophyta</taxon>
        <taxon>Spermatophyta</taxon>
        <taxon>Magnoliopsida</taxon>
        <taxon>eudicotyledons</taxon>
        <taxon>Gunneridae</taxon>
        <taxon>Pentapetalae</taxon>
        <taxon>rosids</taxon>
        <taxon>fabids</taxon>
        <taxon>Cucurbitales</taxon>
        <taxon>Cucurbitaceae</taxon>
        <taxon>Cucurbiteae</taxon>
        <taxon>Cucurbita</taxon>
    </lineage>
</organism>
<comment type="caution">
    <text evidence="8">The sequence shown here is derived from an EMBL/GenBank/DDBJ whole genome shotgun (WGS) entry which is preliminary data.</text>
</comment>
<feature type="transmembrane region" description="Helical" evidence="6">
    <location>
        <begin position="105"/>
        <end position="125"/>
    </location>
</feature>
<feature type="domain" description="EamA" evidence="7">
    <location>
        <begin position="17"/>
        <end position="153"/>
    </location>
</feature>
<evidence type="ECO:0000256" key="6">
    <source>
        <dbReference type="RuleBase" id="RU363077"/>
    </source>
</evidence>
<keyword evidence="3 6" id="KW-0812">Transmembrane</keyword>
<dbReference type="Proteomes" id="UP000685013">
    <property type="component" value="Chromosome 15"/>
</dbReference>